<dbReference type="PROSITE" id="PS50934">
    <property type="entry name" value="SWIRM"/>
    <property type="match status" value="1"/>
</dbReference>
<evidence type="ECO:0000259" key="2">
    <source>
        <dbReference type="PROSITE" id="PS50934"/>
    </source>
</evidence>
<evidence type="ECO:0000313" key="3">
    <source>
        <dbReference type="EMBL" id="KAK7205407.1"/>
    </source>
</evidence>
<dbReference type="EMBL" id="JBBJBU010000005">
    <property type="protein sequence ID" value="KAK7205407.1"/>
    <property type="molecule type" value="Genomic_DNA"/>
</dbReference>
<feature type="domain" description="SWIRM" evidence="2">
    <location>
        <begin position="266"/>
        <end position="365"/>
    </location>
</feature>
<sequence length="365" mass="39657">MASAHTMATPLPTPVMAASEIKLQSPTPASKPSAPSISLLSPPPSPFAESDDSSVPKAADLPLFAADSDLRHAPLFRPLVDVVRANNAVAAAAAAATSSYSAAGPSSSSASKLSAPADSACFRTTVFEQYSKAPRRWLQIQRKFLRNYRPQYSTVITVSSPAPAPTRTTPRASRVTKARSSPVSSPTMTTRNSMPSSPRQASKKRSSPTEFTAPLPRSSPAASPVRRAQSTSPDSSPRTSTVHDIDFDDIPDFCPPVSSLDGTKGLRTDWKGNAMDLSADPDRHLLHPHEIQLASVLRLPCAVYLDSKKRIFAERVFRARRGLQFRRTDSQKACRIDVNKATRLFVAFERVGWFDDKWIAPYLNN</sequence>
<gene>
    <name evidence="3" type="ORF">BZA70DRAFT_156779</name>
</gene>
<dbReference type="InterPro" id="IPR009057">
    <property type="entry name" value="Homeodomain-like_sf"/>
</dbReference>
<evidence type="ECO:0000256" key="1">
    <source>
        <dbReference type="SAM" id="MobiDB-lite"/>
    </source>
</evidence>
<dbReference type="Proteomes" id="UP001498771">
    <property type="component" value="Unassembled WGS sequence"/>
</dbReference>
<dbReference type="InterPro" id="IPR036388">
    <property type="entry name" value="WH-like_DNA-bd_sf"/>
</dbReference>
<feature type="compositionally biased region" description="Polar residues" evidence="1">
    <location>
        <begin position="178"/>
        <end position="200"/>
    </location>
</feature>
<feature type="compositionally biased region" description="Low complexity" evidence="1">
    <location>
        <begin position="25"/>
        <end position="40"/>
    </location>
</feature>
<comment type="caution">
    <text evidence="3">The sequence shown here is derived from an EMBL/GenBank/DDBJ whole genome shotgun (WGS) entry which is preliminary data.</text>
</comment>
<dbReference type="InterPro" id="IPR007526">
    <property type="entry name" value="SWIRM"/>
</dbReference>
<feature type="region of interest" description="Disordered" evidence="1">
    <location>
        <begin position="158"/>
        <end position="244"/>
    </location>
</feature>
<dbReference type="GeneID" id="90035265"/>
<dbReference type="Gene3D" id="1.10.10.10">
    <property type="entry name" value="Winged helix-like DNA-binding domain superfamily/Winged helix DNA-binding domain"/>
    <property type="match status" value="1"/>
</dbReference>
<name>A0ABR1F6F9_9ASCO</name>
<evidence type="ECO:0000313" key="4">
    <source>
        <dbReference type="Proteomes" id="UP001498771"/>
    </source>
</evidence>
<accession>A0ABR1F6F9</accession>
<organism evidence="3 4">
    <name type="scientific">Myxozyma melibiosi</name>
    <dbReference type="NCBI Taxonomy" id="54550"/>
    <lineage>
        <taxon>Eukaryota</taxon>
        <taxon>Fungi</taxon>
        <taxon>Dikarya</taxon>
        <taxon>Ascomycota</taxon>
        <taxon>Saccharomycotina</taxon>
        <taxon>Lipomycetes</taxon>
        <taxon>Lipomycetales</taxon>
        <taxon>Lipomycetaceae</taxon>
        <taxon>Myxozyma</taxon>
    </lineage>
</organism>
<feature type="compositionally biased region" description="Low complexity" evidence="1">
    <location>
        <begin position="213"/>
        <end position="240"/>
    </location>
</feature>
<proteinExistence type="predicted"/>
<dbReference type="RefSeq" id="XP_064768440.1">
    <property type="nucleotide sequence ID" value="XM_064909753.1"/>
</dbReference>
<dbReference type="Pfam" id="PF04433">
    <property type="entry name" value="SWIRM"/>
    <property type="match status" value="1"/>
</dbReference>
<protein>
    <submittedName>
        <fullName evidence="3">SWIRM domain-containing protein</fullName>
    </submittedName>
</protein>
<feature type="region of interest" description="Disordered" evidence="1">
    <location>
        <begin position="1"/>
        <end position="55"/>
    </location>
</feature>
<dbReference type="SUPFAM" id="SSF46689">
    <property type="entry name" value="Homeodomain-like"/>
    <property type="match status" value="1"/>
</dbReference>
<keyword evidence="4" id="KW-1185">Reference proteome</keyword>
<feature type="compositionally biased region" description="Low complexity" evidence="1">
    <location>
        <begin position="159"/>
        <end position="173"/>
    </location>
</feature>
<reference evidence="3 4" key="1">
    <citation type="submission" date="2024-03" db="EMBL/GenBank/DDBJ databases">
        <title>Genome-scale model development and genomic sequencing of the oleaginous clade Lipomyces.</title>
        <authorList>
            <consortium name="Lawrence Berkeley National Laboratory"/>
            <person name="Czajka J.J."/>
            <person name="Han Y."/>
            <person name="Kim J."/>
            <person name="Mondo S.J."/>
            <person name="Hofstad B.A."/>
            <person name="Robles A."/>
            <person name="Haridas S."/>
            <person name="Riley R."/>
            <person name="LaButti K."/>
            <person name="Pangilinan J."/>
            <person name="Andreopoulos W."/>
            <person name="Lipzen A."/>
            <person name="Yan J."/>
            <person name="Wang M."/>
            <person name="Ng V."/>
            <person name="Grigoriev I.V."/>
            <person name="Spatafora J.W."/>
            <person name="Magnuson J.K."/>
            <person name="Baker S.E."/>
            <person name="Pomraning K.R."/>
        </authorList>
    </citation>
    <scope>NUCLEOTIDE SEQUENCE [LARGE SCALE GENOMIC DNA]</scope>
    <source>
        <strain evidence="3 4">Phaff 52-87</strain>
    </source>
</reference>